<keyword evidence="3" id="KW-1185">Reference proteome</keyword>
<reference evidence="2" key="1">
    <citation type="submission" date="2023-06" db="EMBL/GenBank/DDBJ databases">
        <title>Genome-scale phylogeny and comparative genomics of the fungal order Sordariales.</title>
        <authorList>
            <consortium name="Lawrence Berkeley National Laboratory"/>
            <person name="Hensen N."/>
            <person name="Bonometti L."/>
            <person name="Westerberg I."/>
            <person name="Brannstrom I.O."/>
            <person name="Guillou S."/>
            <person name="Cros-Aarteil S."/>
            <person name="Calhoun S."/>
            <person name="Haridas S."/>
            <person name="Kuo A."/>
            <person name="Mondo S."/>
            <person name="Pangilinan J."/>
            <person name="Riley R."/>
            <person name="LaButti K."/>
            <person name="Andreopoulos B."/>
            <person name="Lipzen A."/>
            <person name="Chen C."/>
            <person name="Yanf M."/>
            <person name="Daum C."/>
            <person name="Ng V."/>
            <person name="Clum A."/>
            <person name="Steindorff A."/>
            <person name="Ohm R."/>
            <person name="Martin F."/>
            <person name="Silar P."/>
            <person name="Natvig D."/>
            <person name="Lalanne C."/>
            <person name="Gautier V."/>
            <person name="Ament-velasquez S.L."/>
            <person name="Kruys A."/>
            <person name="Hutchinson M.I."/>
            <person name="Powell A.J."/>
            <person name="Barry K."/>
            <person name="Miller A.N."/>
            <person name="Grigoriev I.V."/>
            <person name="Debuchy R."/>
            <person name="Gladieux P."/>
            <person name="Thoren M.H."/>
            <person name="Johannesson H."/>
        </authorList>
    </citation>
    <scope>NUCLEOTIDE SEQUENCE</scope>
    <source>
        <strain evidence="2">SMH3391-2</strain>
    </source>
</reference>
<dbReference type="AlphaFoldDB" id="A0AA39U7A9"/>
<feature type="transmembrane region" description="Helical" evidence="1">
    <location>
        <begin position="44"/>
        <end position="64"/>
    </location>
</feature>
<name>A0AA39U7A9_9PEZI</name>
<dbReference type="Proteomes" id="UP001174934">
    <property type="component" value="Unassembled WGS sequence"/>
</dbReference>
<evidence type="ECO:0000256" key="1">
    <source>
        <dbReference type="SAM" id="Phobius"/>
    </source>
</evidence>
<protein>
    <submittedName>
        <fullName evidence="2">Uncharacterized protein</fullName>
    </submittedName>
</protein>
<evidence type="ECO:0000313" key="2">
    <source>
        <dbReference type="EMBL" id="KAK0612599.1"/>
    </source>
</evidence>
<evidence type="ECO:0000313" key="3">
    <source>
        <dbReference type="Proteomes" id="UP001174934"/>
    </source>
</evidence>
<keyword evidence="1" id="KW-0472">Membrane</keyword>
<organism evidence="2 3">
    <name type="scientific">Bombardia bombarda</name>
    <dbReference type="NCBI Taxonomy" id="252184"/>
    <lineage>
        <taxon>Eukaryota</taxon>
        <taxon>Fungi</taxon>
        <taxon>Dikarya</taxon>
        <taxon>Ascomycota</taxon>
        <taxon>Pezizomycotina</taxon>
        <taxon>Sordariomycetes</taxon>
        <taxon>Sordariomycetidae</taxon>
        <taxon>Sordariales</taxon>
        <taxon>Lasiosphaeriaceae</taxon>
        <taxon>Bombardia</taxon>
    </lineage>
</organism>
<accession>A0AA39U7A9</accession>
<proteinExistence type="predicted"/>
<dbReference type="EMBL" id="JAULSR010000009">
    <property type="protein sequence ID" value="KAK0612599.1"/>
    <property type="molecule type" value="Genomic_DNA"/>
</dbReference>
<comment type="caution">
    <text evidence="2">The sequence shown here is derived from an EMBL/GenBank/DDBJ whole genome shotgun (WGS) entry which is preliminary data.</text>
</comment>
<sequence length="168" mass="18823">MPTQAPTQVPSKCEPLNAPTGLFSMPFIMMSTKSLRLSVLLSPSAAPVTVALTVFLAVLISNALKRSKRNKSVATGKRALSKTTKKECLWKAKAVFFVEPINAWKFAIMHEDHCHPVINSFAPFFPVHRRLARTEDVVARILSYLKQPKNTFFRYRIAHSKGLPWGSD</sequence>
<keyword evidence="1" id="KW-0812">Transmembrane</keyword>
<gene>
    <name evidence="2" type="ORF">B0T17DRAFT_410988</name>
</gene>
<keyword evidence="1" id="KW-1133">Transmembrane helix</keyword>